<protein>
    <submittedName>
        <fullName evidence="2">Uncharacterized protein</fullName>
    </submittedName>
</protein>
<dbReference type="Proteomes" id="UP001477947">
    <property type="component" value="Chromosome"/>
</dbReference>
<evidence type="ECO:0000256" key="1">
    <source>
        <dbReference type="SAM" id="Phobius"/>
    </source>
</evidence>
<dbReference type="EMBL" id="CP154622">
    <property type="protein sequence ID" value="XAM41835.1"/>
    <property type="molecule type" value="Genomic_DNA"/>
</dbReference>
<proteinExistence type="predicted"/>
<accession>A0ABZ3FDD3</accession>
<name>A0ABZ3FDD3_9FIRM</name>
<reference evidence="2 3" key="1">
    <citation type="submission" date="2024-04" db="EMBL/GenBank/DDBJ databases">
        <title>Isolation and characterization of novel acetogenic strains of the genera Terrisporobacter and Acetoanaerobium.</title>
        <authorList>
            <person name="Boeer T."/>
            <person name="Schueler M.A."/>
            <person name="Lueschen A."/>
            <person name="Eysell L."/>
            <person name="Droege J."/>
            <person name="Heinemann M."/>
            <person name="Engelhardt L."/>
            <person name="Basen M."/>
            <person name="Daniel R."/>
        </authorList>
    </citation>
    <scope>NUCLEOTIDE SEQUENCE [LARGE SCALE GENOMIC DNA]</scope>
    <source>
        <strain evidence="2 3">ELB</strain>
    </source>
</reference>
<sequence>MVKIILSYFLSGLLVFNLSTVSYAQIKSSVVHLANIEQLTKQNLTEDEKEKIKKDYNYLRQCAIDVDLIYDIEVNNGKNIYKIEYPNDIKESITIEYKDGAYIMDVDQGNNISNNLVIKNENIFLNGNKIEVERESVVISKEEEDIPMPMADRDYYNTLSCPYGKSSDYYISKGVVKNFNVELTTMIKNITVSVLASILGYYVFIGLTGAVASGVASGLLSSFSGSTSKGLSYKNYIYHHKNGHYIKAIGATVQKNNVRWYEKTNYGGKSKVIPTYTVHKQY</sequence>
<keyword evidence="1" id="KW-0812">Transmembrane</keyword>
<evidence type="ECO:0000313" key="2">
    <source>
        <dbReference type="EMBL" id="XAM41835.1"/>
    </source>
</evidence>
<keyword evidence="1" id="KW-1133">Transmembrane helix</keyword>
<keyword evidence="3" id="KW-1185">Reference proteome</keyword>
<evidence type="ECO:0000313" key="3">
    <source>
        <dbReference type="Proteomes" id="UP001477947"/>
    </source>
</evidence>
<keyword evidence="1" id="KW-0472">Membrane</keyword>
<dbReference type="RefSeq" id="WP_343337025.1">
    <property type="nucleotide sequence ID" value="NZ_CP154622.1"/>
</dbReference>
<gene>
    <name evidence="2" type="ORF">TPELB_21480</name>
</gene>
<organism evidence="2 3">
    <name type="scientific">Terrisporobacter petrolearius</name>
    <dbReference type="NCBI Taxonomy" id="1460447"/>
    <lineage>
        <taxon>Bacteria</taxon>
        <taxon>Bacillati</taxon>
        <taxon>Bacillota</taxon>
        <taxon>Clostridia</taxon>
        <taxon>Peptostreptococcales</taxon>
        <taxon>Peptostreptococcaceae</taxon>
        <taxon>Terrisporobacter</taxon>
    </lineage>
</organism>
<feature type="transmembrane region" description="Helical" evidence="1">
    <location>
        <begin position="199"/>
        <end position="220"/>
    </location>
</feature>